<evidence type="ECO:0000313" key="8">
    <source>
        <dbReference type="Proteomes" id="UP000694930"/>
    </source>
</evidence>
<protein>
    <submittedName>
        <fullName evidence="9">Probable xyloglucan galactosyltransferase GT17</fullName>
    </submittedName>
</protein>
<evidence type="ECO:0000256" key="5">
    <source>
        <dbReference type="ARBA" id="ARBA00023034"/>
    </source>
</evidence>
<evidence type="ECO:0000256" key="2">
    <source>
        <dbReference type="ARBA" id="ARBA00010271"/>
    </source>
</evidence>
<comment type="similarity">
    <text evidence="2">Belongs to the glycosyltransferase 47 family.</text>
</comment>
<keyword evidence="4" id="KW-0735">Signal-anchor</keyword>
<reference evidence="8" key="1">
    <citation type="journal article" date="2014" name="Nat. Genet.">
        <title>The genome of the stress-tolerant wild tomato species Solanum pennellii.</title>
        <authorList>
            <person name="Bolger A."/>
            <person name="Scossa F."/>
            <person name="Bolger M.E."/>
            <person name="Lanz C."/>
            <person name="Maumus F."/>
            <person name="Tohge T."/>
            <person name="Quesneville H."/>
            <person name="Alseekh S."/>
            <person name="Sorensen I."/>
            <person name="Lichtenstein G."/>
            <person name="Fich E.A."/>
            <person name="Conte M."/>
            <person name="Keller H."/>
            <person name="Schneeberger K."/>
            <person name="Schwacke R."/>
            <person name="Ofner I."/>
            <person name="Vrebalov J."/>
            <person name="Xu Y."/>
            <person name="Osorio S."/>
            <person name="Aflitos S.A."/>
            <person name="Schijlen E."/>
            <person name="Jimenez-Gomez J.M."/>
            <person name="Ryngajllo M."/>
            <person name="Kimura S."/>
            <person name="Kumar R."/>
            <person name="Koenig D."/>
            <person name="Headland L.R."/>
            <person name="Maloof J.N."/>
            <person name="Sinha N."/>
            <person name="van Ham R.C."/>
            <person name="Lankhorst R.K."/>
            <person name="Mao L."/>
            <person name="Vogel A."/>
            <person name="Arsova B."/>
            <person name="Panstruga R."/>
            <person name="Fei Z."/>
            <person name="Rose J.K."/>
            <person name="Zamir D."/>
            <person name="Carrari F."/>
            <person name="Giovannoni J.J."/>
            <person name="Weigel D."/>
            <person name="Usadel B."/>
            <person name="Fernie A.R."/>
        </authorList>
    </citation>
    <scope>NUCLEOTIDE SEQUENCE [LARGE SCALE GENOMIC DNA]</scope>
    <source>
        <strain evidence="8">cv. LA0716</strain>
    </source>
</reference>
<keyword evidence="3 9" id="KW-0328">Glycosyltransferase</keyword>
<dbReference type="Proteomes" id="UP000694930">
    <property type="component" value="Chromosome 2"/>
</dbReference>
<feature type="transmembrane region" description="Helical" evidence="6">
    <location>
        <begin position="32"/>
        <end position="50"/>
    </location>
</feature>
<reference evidence="9" key="2">
    <citation type="submission" date="2025-08" db="UniProtKB">
        <authorList>
            <consortium name="RefSeq"/>
        </authorList>
    </citation>
    <scope>IDENTIFICATION</scope>
</reference>
<dbReference type="InterPro" id="IPR040911">
    <property type="entry name" value="Exostosin_GT47"/>
</dbReference>
<dbReference type="GO" id="GO:0016757">
    <property type="term" value="F:glycosyltransferase activity"/>
    <property type="evidence" value="ECO:0007669"/>
    <property type="project" value="UniProtKB-KW"/>
</dbReference>
<keyword evidence="3 9" id="KW-0808">Transferase</keyword>
<keyword evidence="6" id="KW-1133">Transmembrane helix</keyword>
<dbReference type="PANTHER" id="PTHR11062">
    <property type="entry name" value="EXOSTOSIN HEPARAN SULFATE GLYCOSYLTRANSFERASE -RELATED"/>
    <property type="match status" value="1"/>
</dbReference>
<evidence type="ECO:0000313" key="9">
    <source>
        <dbReference type="RefSeq" id="XP_015064578.1"/>
    </source>
</evidence>
<accession>A0ABM1G1G3</accession>
<name>A0ABM1G1G3_SOLPN</name>
<dbReference type="InterPro" id="IPR004263">
    <property type="entry name" value="Exostosin"/>
</dbReference>
<feature type="domain" description="Exostosin GT47" evidence="7">
    <location>
        <begin position="72"/>
        <end position="396"/>
    </location>
</feature>
<evidence type="ECO:0000256" key="3">
    <source>
        <dbReference type="ARBA" id="ARBA00022676"/>
    </source>
</evidence>
<keyword evidence="8" id="KW-1185">Reference proteome</keyword>
<proteinExistence type="inferred from homology"/>
<keyword evidence="5" id="KW-0333">Golgi apparatus</keyword>
<dbReference type="PANTHER" id="PTHR11062:SF255">
    <property type="entry name" value="XYLOGLUCAN GALACTOSYLTRANSFERASE GT17-RELATED"/>
    <property type="match status" value="1"/>
</dbReference>
<evidence type="ECO:0000256" key="4">
    <source>
        <dbReference type="ARBA" id="ARBA00022968"/>
    </source>
</evidence>
<dbReference type="GeneID" id="107009748"/>
<sequence length="512" mass="59247">MKSIRKEEDEEYTLGKKLVVTTLKDIQLHLKVIILITTSFMIWFLFLLVFSPKRVSNPTRLFLSTPPRECKDNFSVYIYNLPSKYNFDLLRDCTSLNIYTDMCPHVTNNGLGSPLPQMGSSWFTTHQLIAELIFHARIQNHPCRTNDAHKSTLFYVPFYGGLHASSKFREPNYTTRDALAVQLVEYIHKQKWWKRNSGRDHFMAFGRTAWDFMRSDEVPDFGANKLLNMSPVKNMSVLLVERHPWEGHNQYGIPYPSYFHPSTSSEMVEWQNNMSYMDRIHLFSFVGAPRTGKKKVVTRDRVIKQCEESSNCLILKCGHGPSKCHNPIEVVKVMMRSNFCLQVLGDSYTRRSTFDSMLAGCIPVFFSNHTAYSQYQWFLPSDPTTYSVYIDLERNHSIKIEEELFKIPMDEVERKRRTVIELIPMFTYAHPNSTSYGFKDVVDVSLKALSDHAMNTRRNAERRLEEYIANVGAPPRGDQVPPLGEAVDDDHIPVNPPTLTDENIRVVIFQIA</sequence>
<dbReference type="RefSeq" id="XP_015064578.1">
    <property type="nucleotide sequence ID" value="XM_015209092.1"/>
</dbReference>
<keyword evidence="6" id="KW-0812">Transmembrane</keyword>
<gene>
    <name evidence="9" type="primary">LOC107009748</name>
</gene>
<keyword evidence="6" id="KW-0472">Membrane</keyword>
<evidence type="ECO:0000259" key="7">
    <source>
        <dbReference type="Pfam" id="PF03016"/>
    </source>
</evidence>
<comment type="subcellular location">
    <subcellularLocation>
        <location evidence="1">Golgi apparatus membrane</location>
        <topology evidence="1">Single-pass type II membrane protein</topology>
    </subcellularLocation>
</comment>
<evidence type="ECO:0000256" key="1">
    <source>
        <dbReference type="ARBA" id="ARBA00004323"/>
    </source>
</evidence>
<organism evidence="8 9">
    <name type="scientific">Solanum pennellii</name>
    <name type="common">Tomato</name>
    <name type="synonym">Lycopersicon pennellii</name>
    <dbReference type="NCBI Taxonomy" id="28526"/>
    <lineage>
        <taxon>Eukaryota</taxon>
        <taxon>Viridiplantae</taxon>
        <taxon>Streptophyta</taxon>
        <taxon>Embryophyta</taxon>
        <taxon>Tracheophyta</taxon>
        <taxon>Spermatophyta</taxon>
        <taxon>Magnoliopsida</taxon>
        <taxon>eudicotyledons</taxon>
        <taxon>Gunneridae</taxon>
        <taxon>Pentapetalae</taxon>
        <taxon>asterids</taxon>
        <taxon>lamiids</taxon>
        <taxon>Solanales</taxon>
        <taxon>Solanaceae</taxon>
        <taxon>Solanoideae</taxon>
        <taxon>Solaneae</taxon>
        <taxon>Solanum</taxon>
        <taxon>Solanum subgen. Lycopersicon</taxon>
    </lineage>
</organism>
<dbReference type="Pfam" id="PF03016">
    <property type="entry name" value="Exostosin_GT47"/>
    <property type="match status" value="1"/>
</dbReference>
<evidence type="ECO:0000256" key="6">
    <source>
        <dbReference type="SAM" id="Phobius"/>
    </source>
</evidence>